<name>A0A7R9JUK9_TIMGE</name>
<organism evidence="1">
    <name type="scientific">Timema genevievae</name>
    <name type="common">Walking stick</name>
    <dbReference type="NCBI Taxonomy" id="629358"/>
    <lineage>
        <taxon>Eukaryota</taxon>
        <taxon>Metazoa</taxon>
        <taxon>Ecdysozoa</taxon>
        <taxon>Arthropoda</taxon>
        <taxon>Hexapoda</taxon>
        <taxon>Insecta</taxon>
        <taxon>Pterygota</taxon>
        <taxon>Neoptera</taxon>
        <taxon>Polyneoptera</taxon>
        <taxon>Phasmatodea</taxon>
        <taxon>Timematodea</taxon>
        <taxon>Timematoidea</taxon>
        <taxon>Timematidae</taxon>
        <taxon>Timema</taxon>
    </lineage>
</organism>
<evidence type="ECO:0000313" key="1">
    <source>
        <dbReference type="EMBL" id="CAD7589750.1"/>
    </source>
</evidence>
<proteinExistence type="predicted"/>
<reference evidence="1" key="1">
    <citation type="submission" date="2020-11" db="EMBL/GenBank/DDBJ databases">
        <authorList>
            <person name="Tran Van P."/>
        </authorList>
    </citation>
    <scope>NUCLEOTIDE SEQUENCE</scope>
</reference>
<protein>
    <submittedName>
        <fullName evidence="1">Uncharacterized protein</fullName>
    </submittedName>
</protein>
<dbReference type="AlphaFoldDB" id="A0A7R9JUK9"/>
<gene>
    <name evidence="1" type="ORF">TGEB3V08_LOCUS3668</name>
</gene>
<sequence>MDSSPDIPAIGSLFYFESNARPCNHRSGSSFLPQHTTFRHNRERGDLATVNTEKAKINIFSTRPAVPSEMISGEKSILNTLNRESIPDLPIIGGLVYCESDALDNVAPKIAEPQDYYFKKISLDCTRVETISKVVSRSYSWQHCKYVYTGGIDGIARHPSEICGGVGRRVIELLSSSAILLYYPNY</sequence>
<accession>A0A7R9JUK9</accession>
<dbReference type="EMBL" id="OE840179">
    <property type="protein sequence ID" value="CAD7589750.1"/>
    <property type="molecule type" value="Genomic_DNA"/>
</dbReference>